<gene>
    <name evidence="2" type="ORF">ESZ91_00205</name>
</gene>
<keyword evidence="3" id="KW-1185">Reference proteome</keyword>
<organism evidence="2 3">
    <name type="scientific">Candidatus Borkfalkia ceftriaxoniphila</name>
    <dbReference type="NCBI Taxonomy" id="2508949"/>
    <lineage>
        <taxon>Bacteria</taxon>
        <taxon>Bacillati</taxon>
        <taxon>Bacillota</taxon>
        <taxon>Clostridia</taxon>
        <taxon>Christensenellales</taxon>
        <taxon>Christensenellaceae</taxon>
        <taxon>Candidatus Borkfalkia</taxon>
    </lineage>
</organism>
<dbReference type="InterPro" id="IPR013196">
    <property type="entry name" value="HTH_11"/>
</dbReference>
<dbReference type="SUPFAM" id="SSF46785">
    <property type="entry name" value="Winged helix' DNA-binding domain"/>
    <property type="match status" value="1"/>
</dbReference>
<dbReference type="AlphaFoldDB" id="A0A4Q2KA55"/>
<dbReference type="Gene3D" id="1.10.10.10">
    <property type="entry name" value="Winged helix-like DNA-binding domain superfamily/Winged helix DNA-binding domain"/>
    <property type="match status" value="1"/>
</dbReference>
<proteinExistence type="predicted"/>
<reference evidence="2 3" key="1">
    <citation type="journal article" date="2019" name="Gut">
        <title>Antibiotics-induced monodominance of a novel gut bacterial order.</title>
        <authorList>
            <person name="Hildebrand F."/>
            <person name="Moitinho-Silva L."/>
            <person name="Blasche S."/>
            <person name="Jahn M.T."/>
            <person name="Gossmann T.I."/>
            <person name="Heuerta-Cepas J."/>
            <person name="Hercog R."/>
            <person name="Luetge M."/>
            <person name="Bahram M."/>
            <person name="Pryszlak A."/>
            <person name="Alves R.J."/>
            <person name="Waszak S.M."/>
            <person name="Zhu A."/>
            <person name="Ye L."/>
            <person name="Costea P.I."/>
            <person name="Aalvink S."/>
            <person name="Belzer C."/>
            <person name="Forslund S.K."/>
            <person name="Sunagawa S."/>
            <person name="Hentschel U."/>
            <person name="Merten C."/>
            <person name="Patil K.R."/>
            <person name="Benes V."/>
            <person name="Bork P."/>
        </authorList>
    </citation>
    <scope>NUCLEOTIDE SEQUENCE [LARGE SCALE GENOMIC DNA]</scope>
    <source>
        <strain evidence="2 3">HDS1380</strain>
    </source>
</reference>
<dbReference type="InterPro" id="IPR036388">
    <property type="entry name" value="WH-like_DNA-bd_sf"/>
</dbReference>
<dbReference type="Pfam" id="PF08279">
    <property type="entry name" value="HTH_11"/>
    <property type="match status" value="1"/>
</dbReference>
<feature type="domain" description="Helix-turn-helix type 11" evidence="1">
    <location>
        <begin position="43"/>
        <end position="83"/>
    </location>
</feature>
<dbReference type="InterPro" id="IPR036390">
    <property type="entry name" value="WH_DNA-bd_sf"/>
</dbReference>
<dbReference type="Proteomes" id="UP000291269">
    <property type="component" value="Unassembled WGS sequence"/>
</dbReference>
<dbReference type="EMBL" id="SDOZ01000002">
    <property type="protein sequence ID" value="RXZ60847.1"/>
    <property type="molecule type" value="Genomic_DNA"/>
</dbReference>
<name>A0A4Q2KA55_9FIRM</name>
<protein>
    <submittedName>
        <fullName evidence="2">HTH domain-containing protein</fullName>
    </submittedName>
</protein>
<accession>A0A4Q2KA55</accession>
<comment type="caution">
    <text evidence="2">The sequence shown here is derived from an EMBL/GenBank/DDBJ whole genome shotgun (WGS) entry which is preliminary data.</text>
</comment>
<evidence type="ECO:0000313" key="3">
    <source>
        <dbReference type="Proteomes" id="UP000291269"/>
    </source>
</evidence>
<evidence type="ECO:0000313" key="2">
    <source>
        <dbReference type="EMBL" id="RXZ60847.1"/>
    </source>
</evidence>
<dbReference type="OrthoDB" id="2697418at2"/>
<dbReference type="RefSeq" id="WP_129222930.1">
    <property type="nucleotide sequence ID" value="NZ_SDOZ01000002.1"/>
</dbReference>
<evidence type="ECO:0000259" key="1">
    <source>
        <dbReference type="Pfam" id="PF08279"/>
    </source>
</evidence>
<sequence>MRKKSKYGYIEFIDKRKLKHDGWDDEIEPEIRKPTPLEREEIILNYVRVNSGKSVKVSFFAEQLAVSERTIQTALKNLENKGLIKRTPPPPGERKHQGYILTFLGKRKTLYPTDLTLKNLYDPDNPCGVRDWHWDDYKFIPGVYTEDFTKEIARYQFQDLQAHKNRTKHYQNQKQKPKK</sequence>